<comment type="caution">
    <text evidence="2">The sequence shown here is derived from an EMBL/GenBank/DDBJ whole genome shotgun (WGS) entry which is preliminary data.</text>
</comment>
<proteinExistence type="predicted"/>
<keyword evidence="1" id="KW-1133">Transmembrane helix</keyword>
<accession>A0ABP5UPF7</accession>
<organism evidence="2 3">
    <name type="scientific">Streptomyces glaucosporus</name>
    <dbReference type="NCBI Taxonomy" id="284044"/>
    <lineage>
        <taxon>Bacteria</taxon>
        <taxon>Bacillati</taxon>
        <taxon>Actinomycetota</taxon>
        <taxon>Actinomycetes</taxon>
        <taxon>Kitasatosporales</taxon>
        <taxon>Streptomycetaceae</taxon>
        <taxon>Streptomyces</taxon>
    </lineage>
</organism>
<evidence type="ECO:0000313" key="2">
    <source>
        <dbReference type="EMBL" id="GAA2385115.1"/>
    </source>
</evidence>
<keyword evidence="1" id="KW-0472">Membrane</keyword>
<sequence>MVEQIVATVGIGGIAAGVRVLVHWLSLRERERVFSRALSSRGDVAVEYRGAHRARMTVRSHRRGERG</sequence>
<dbReference type="EMBL" id="BAAATJ010000002">
    <property type="protein sequence ID" value="GAA2385115.1"/>
    <property type="molecule type" value="Genomic_DNA"/>
</dbReference>
<gene>
    <name evidence="2" type="ORF">GCM10010420_04360</name>
</gene>
<feature type="transmembrane region" description="Helical" evidence="1">
    <location>
        <begin position="6"/>
        <end position="27"/>
    </location>
</feature>
<reference evidence="3" key="1">
    <citation type="journal article" date="2019" name="Int. J. Syst. Evol. Microbiol.">
        <title>The Global Catalogue of Microorganisms (GCM) 10K type strain sequencing project: providing services to taxonomists for standard genome sequencing and annotation.</title>
        <authorList>
            <consortium name="The Broad Institute Genomics Platform"/>
            <consortium name="The Broad Institute Genome Sequencing Center for Infectious Disease"/>
            <person name="Wu L."/>
            <person name="Ma J."/>
        </authorList>
    </citation>
    <scope>NUCLEOTIDE SEQUENCE [LARGE SCALE GENOMIC DNA]</scope>
    <source>
        <strain evidence="3">JCM 6921</strain>
    </source>
</reference>
<keyword evidence="1" id="KW-0812">Transmembrane</keyword>
<protein>
    <recommendedName>
        <fullName evidence="4">Secreted protein</fullName>
    </recommendedName>
</protein>
<name>A0ABP5UPF7_9ACTN</name>
<dbReference type="Proteomes" id="UP001500058">
    <property type="component" value="Unassembled WGS sequence"/>
</dbReference>
<keyword evidence="3" id="KW-1185">Reference proteome</keyword>
<evidence type="ECO:0000313" key="3">
    <source>
        <dbReference type="Proteomes" id="UP001500058"/>
    </source>
</evidence>
<evidence type="ECO:0008006" key="4">
    <source>
        <dbReference type="Google" id="ProtNLM"/>
    </source>
</evidence>
<dbReference type="RefSeq" id="WP_344629075.1">
    <property type="nucleotide sequence ID" value="NZ_BAAATJ010000002.1"/>
</dbReference>
<evidence type="ECO:0000256" key="1">
    <source>
        <dbReference type="SAM" id="Phobius"/>
    </source>
</evidence>